<dbReference type="InterPro" id="IPR007423">
    <property type="entry name" value="Sel_put"/>
</dbReference>
<dbReference type="RefSeq" id="WP_253654779.1">
    <property type="nucleotide sequence ID" value="NZ_BAAAOE010000002.1"/>
</dbReference>
<accession>A0ABT1H627</accession>
<dbReference type="Proteomes" id="UP001205740">
    <property type="component" value="Unassembled WGS sequence"/>
</dbReference>
<name>A0ABT1H627_9NOCA</name>
<proteinExistence type="predicted"/>
<keyword evidence="2" id="KW-1185">Reference proteome</keyword>
<comment type="caution">
    <text evidence="1">The sequence shown here is derived from an EMBL/GenBank/DDBJ whole genome shotgun (WGS) entry which is preliminary data.</text>
</comment>
<sequence length="63" mass="7305">MSGLARGLATVRRYVGDVMGDNHYQRYVAHHRRHHPGTPLMSEREYWRMRHAEADANPGARCC</sequence>
<evidence type="ECO:0008006" key="3">
    <source>
        <dbReference type="Google" id="ProtNLM"/>
    </source>
</evidence>
<reference evidence="1 2" key="1">
    <citation type="submission" date="2022-06" db="EMBL/GenBank/DDBJ databases">
        <title>Genomic Encyclopedia of Archaeal and Bacterial Type Strains, Phase II (KMG-II): from individual species to whole genera.</title>
        <authorList>
            <person name="Goeker M."/>
        </authorList>
    </citation>
    <scope>NUCLEOTIDE SEQUENCE [LARGE SCALE GENOMIC DNA]</scope>
    <source>
        <strain evidence="1 2">DSM 45037</strain>
    </source>
</reference>
<organism evidence="1 2">
    <name type="scientific">Williamsia serinedens</name>
    <dbReference type="NCBI Taxonomy" id="391736"/>
    <lineage>
        <taxon>Bacteria</taxon>
        <taxon>Bacillati</taxon>
        <taxon>Actinomycetota</taxon>
        <taxon>Actinomycetes</taxon>
        <taxon>Mycobacteriales</taxon>
        <taxon>Nocardiaceae</taxon>
        <taxon>Williamsia</taxon>
    </lineage>
</organism>
<dbReference type="EMBL" id="JAMTCG010000004">
    <property type="protein sequence ID" value="MCP2161198.1"/>
    <property type="molecule type" value="Genomic_DNA"/>
</dbReference>
<gene>
    <name evidence="1" type="ORF">LX12_002393</name>
</gene>
<evidence type="ECO:0000313" key="2">
    <source>
        <dbReference type="Proteomes" id="UP001205740"/>
    </source>
</evidence>
<protein>
    <recommendedName>
        <fullName evidence="3">DUF466 domain-containing protein</fullName>
    </recommendedName>
</protein>
<evidence type="ECO:0000313" key="1">
    <source>
        <dbReference type="EMBL" id="MCP2161198.1"/>
    </source>
</evidence>
<dbReference type="Pfam" id="PF04328">
    <property type="entry name" value="Sel_put"/>
    <property type="match status" value="1"/>
</dbReference>